<gene>
    <name evidence="3" type="ORF">DESAM_21985</name>
</gene>
<name>L0RBU4_9BACT</name>
<reference evidence="3 4" key="1">
    <citation type="submission" date="2012-10" db="EMBL/GenBank/DDBJ databases">
        <authorList>
            <person name="Genoscope - CEA"/>
        </authorList>
    </citation>
    <scope>NUCLEOTIDE SEQUENCE [LARGE SCALE GENOMIC DNA]</scope>
    <source>
        <strain evidence="4">AM13 / DSM 14728</strain>
    </source>
</reference>
<keyword evidence="1" id="KW-0812">Transmembrane</keyword>
<keyword evidence="1" id="KW-0472">Membrane</keyword>
<organism evidence="3 4">
    <name type="scientific">Maridesulfovibrio hydrothermalis AM13 = DSM 14728</name>
    <dbReference type="NCBI Taxonomy" id="1121451"/>
    <lineage>
        <taxon>Bacteria</taxon>
        <taxon>Pseudomonadati</taxon>
        <taxon>Thermodesulfobacteriota</taxon>
        <taxon>Desulfovibrionia</taxon>
        <taxon>Desulfovibrionales</taxon>
        <taxon>Desulfovibrionaceae</taxon>
        <taxon>Maridesulfovibrio</taxon>
    </lineage>
</organism>
<dbReference type="KEGG" id="dhy:DESAM_21985"/>
<proteinExistence type="predicted"/>
<feature type="transmembrane region" description="Helical" evidence="1">
    <location>
        <begin position="147"/>
        <end position="164"/>
    </location>
</feature>
<dbReference type="PATRIC" id="fig|1121451.3.peg.2213"/>
<dbReference type="EMBL" id="FO203522">
    <property type="protein sequence ID" value="CCO24258.1"/>
    <property type="molecule type" value="Genomic_DNA"/>
</dbReference>
<feature type="signal peptide" evidence="2">
    <location>
        <begin position="1"/>
        <end position="24"/>
    </location>
</feature>
<evidence type="ECO:0008006" key="5">
    <source>
        <dbReference type="Google" id="ProtNLM"/>
    </source>
</evidence>
<keyword evidence="4" id="KW-1185">Reference proteome</keyword>
<feature type="chain" id="PRO_5003947208" description="PEP-CTERM protein-sorting domain-containing protein" evidence="2">
    <location>
        <begin position="25"/>
        <end position="171"/>
    </location>
</feature>
<keyword evidence="2" id="KW-0732">Signal</keyword>
<dbReference type="STRING" id="1121451.DESAM_21985"/>
<evidence type="ECO:0000313" key="3">
    <source>
        <dbReference type="EMBL" id="CCO24258.1"/>
    </source>
</evidence>
<dbReference type="OrthoDB" id="5459389at2"/>
<dbReference type="eggNOG" id="ENOG5032D9P">
    <property type="taxonomic scope" value="Bacteria"/>
</dbReference>
<dbReference type="RefSeq" id="WP_015336859.1">
    <property type="nucleotide sequence ID" value="NC_020055.1"/>
</dbReference>
<protein>
    <recommendedName>
        <fullName evidence="5">PEP-CTERM protein-sorting domain-containing protein</fullName>
    </recommendedName>
</protein>
<dbReference type="HOGENOM" id="CLU_1560470_0_0_7"/>
<evidence type="ECO:0000256" key="2">
    <source>
        <dbReference type="SAM" id="SignalP"/>
    </source>
</evidence>
<dbReference type="Proteomes" id="UP000010808">
    <property type="component" value="Chromosome"/>
</dbReference>
<evidence type="ECO:0000313" key="4">
    <source>
        <dbReference type="Proteomes" id="UP000010808"/>
    </source>
</evidence>
<sequence length="171" mass="18646">MRVAIKSLALGMILSLFAASFAGASTIRAQTWGNEVSGVHTMQFWVTNPDVSIKSIKMNSHSAEGWSWAFFDDSKTSVVFNGPETAGAHDVLTQFKFTAPQSRTKFGVEWAEISQGNVLTGTLFYNANNKKRWTSSYGEISNTPTPIPGAVLIFGGGLSLLAFARRRFSRS</sequence>
<accession>L0RBU4</accession>
<dbReference type="AlphaFoldDB" id="L0RBU4"/>
<keyword evidence="1" id="KW-1133">Transmembrane helix</keyword>
<evidence type="ECO:0000256" key="1">
    <source>
        <dbReference type="SAM" id="Phobius"/>
    </source>
</evidence>